<dbReference type="PANTHER" id="PTHR43399">
    <property type="entry name" value="SUBTILISIN-RELATED"/>
    <property type="match status" value="1"/>
</dbReference>
<dbReference type="InterPro" id="IPR022398">
    <property type="entry name" value="Peptidase_S8_His-AS"/>
</dbReference>
<dbReference type="OrthoDB" id="9798386at2"/>
<dbReference type="GO" id="GO:0004252">
    <property type="term" value="F:serine-type endopeptidase activity"/>
    <property type="evidence" value="ECO:0007669"/>
    <property type="project" value="UniProtKB-UniRule"/>
</dbReference>
<dbReference type="InterPro" id="IPR023828">
    <property type="entry name" value="Peptidase_S8_Ser-AS"/>
</dbReference>
<dbReference type="Gene3D" id="3.40.50.200">
    <property type="entry name" value="Peptidase S8/S53 domain"/>
    <property type="match status" value="2"/>
</dbReference>
<dbReference type="PANTHER" id="PTHR43399:SF4">
    <property type="entry name" value="CELL WALL-ASSOCIATED PROTEASE"/>
    <property type="match status" value="1"/>
</dbReference>
<dbReference type="RefSeq" id="WP_127121352.1">
    <property type="nucleotide sequence ID" value="NZ_BHXQ01000002.1"/>
</dbReference>
<dbReference type="InterPro" id="IPR000209">
    <property type="entry name" value="Peptidase_S8/S53_dom"/>
</dbReference>
<dbReference type="EMBL" id="BHXQ01000002">
    <property type="protein sequence ID" value="GCC50681.1"/>
    <property type="molecule type" value="Genomic_DNA"/>
</dbReference>
<feature type="active site" description="Charge relay system" evidence="5">
    <location>
        <position position="306"/>
    </location>
</feature>
<name>A0A401U6X1_9BACT</name>
<dbReference type="InterPro" id="IPR034080">
    <property type="entry name" value="Protease_P7-like_dom"/>
</dbReference>
<protein>
    <submittedName>
        <fullName evidence="9">Peptidase S8</fullName>
    </submittedName>
</protein>
<feature type="active site" description="Charge relay system" evidence="5">
    <location>
        <position position="476"/>
    </location>
</feature>
<dbReference type="Proteomes" id="UP000288227">
    <property type="component" value="Unassembled WGS sequence"/>
</dbReference>
<evidence type="ECO:0000256" key="3">
    <source>
        <dbReference type="ARBA" id="ARBA00022801"/>
    </source>
</evidence>
<keyword evidence="7" id="KW-0732">Signal</keyword>
<comment type="similarity">
    <text evidence="1 5 6">Belongs to the peptidase S8 family.</text>
</comment>
<dbReference type="InterPro" id="IPR015500">
    <property type="entry name" value="Peptidase_S8_subtilisin-rel"/>
</dbReference>
<dbReference type="PROSITE" id="PS00137">
    <property type="entry name" value="SUBTILASE_HIS"/>
    <property type="match status" value="1"/>
</dbReference>
<evidence type="ECO:0000256" key="6">
    <source>
        <dbReference type="RuleBase" id="RU003355"/>
    </source>
</evidence>
<dbReference type="PROSITE" id="PS51892">
    <property type="entry name" value="SUBTILASE"/>
    <property type="match status" value="1"/>
</dbReference>
<proteinExistence type="inferred from homology"/>
<dbReference type="CDD" id="cd07483">
    <property type="entry name" value="Peptidases_S8_Subtilisin_Novo-like"/>
    <property type="match status" value="1"/>
</dbReference>
<dbReference type="AlphaFoldDB" id="A0A401U6X1"/>
<gene>
    <name evidence="9" type="ORF">SanaruYs_08990</name>
</gene>
<keyword evidence="4 5" id="KW-0720">Serine protease</keyword>
<accession>A0A401U6X1</accession>
<evidence type="ECO:0000256" key="7">
    <source>
        <dbReference type="SAM" id="SignalP"/>
    </source>
</evidence>
<evidence type="ECO:0000313" key="9">
    <source>
        <dbReference type="EMBL" id="GCC50681.1"/>
    </source>
</evidence>
<feature type="domain" description="Peptidase S8/S53" evidence="8">
    <location>
        <begin position="66"/>
        <end position="509"/>
    </location>
</feature>
<evidence type="ECO:0000256" key="1">
    <source>
        <dbReference type="ARBA" id="ARBA00011073"/>
    </source>
</evidence>
<keyword evidence="3 5" id="KW-0378">Hydrolase</keyword>
<dbReference type="SUPFAM" id="SSF52743">
    <property type="entry name" value="Subtilisin-like"/>
    <property type="match status" value="1"/>
</dbReference>
<feature type="chain" id="PRO_5018980757" evidence="7">
    <location>
        <begin position="23"/>
        <end position="557"/>
    </location>
</feature>
<dbReference type="InterPro" id="IPR023827">
    <property type="entry name" value="Peptidase_S8_Asp-AS"/>
</dbReference>
<reference evidence="9 10" key="1">
    <citation type="submission" date="2018-11" db="EMBL/GenBank/DDBJ databases">
        <title>Chryseotalea sanarue gen. nov., sp., nov., a member of the family Cytophagaceae, isolated from a brackish lake in Hamamatsu Japan.</title>
        <authorList>
            <person name="Maejima Y."/>
            <person name="Iino T."/>
            <person name="Muraguchi Y."/>
            <person name="Fukuda K."/>
            <person name="Ohkuma M."/>
            <person name="Moriuchi R."/>
            <person name="Dohra H."/>
            <person name="Kimbara K."/>
            <person name="Shintani M."/>
        </authorList>
    </citation>
    <scope>NUCLEOTIDE SEQUENCE [LARGE SCALE GENOMIC DNA]</scope>
    <source>
        <strain evidence="9 10">Ys</strain>
    </source>
</reference>
<dbReference type="GO" id="GO:0006508">
    <property type="term" value="P:proteolysis"/>
    <property type="evidence" value="ECO:0007669"/>
    <property type="project" value="UniProtKB-KW"/>
</dbReference>
<feature type="active site" description="Charge relay system" evidence="5">
    <location>
        <position position="74"/>
    </location>
</feature>
<organism evidence="9 10">
    <name type="scientific">Chryseotalea sanaruensis</name>
    <dbReference type="NCBI Taxonomy" id="2482724"/>
    <lineage>
        <taxon>Bacteria</taxon>
        <taxon>Pseudomonadati</taxon>
        <taxon>Bacteroidota</taxon>
        <taxon>Cytophagia</taxon>
        <taxon>Cytophagales</taxon>
        <taxon>Chryseotaleaceae</taxon>
        <taxon>Chryseotalea</taxon>
    </lineage>
</organism>
<evidence type="ECO:0000259" key="8">
    <source>
        <dbReference type="Pfam" id="PF00082"/>
    </source>
</evidence>
<dbReference type="InterPro" id="IPR036852">
    <property type="entry name" value="Peptidase_S8/S53_dom_sf"/>
</dbReference>
<sequence>MKRFTGFALLFIILFSGGSSLAQSAQTDSLQGPPLNWFLLDPDADKFQGISIEKAYQSILKDRPAKKIIVAVIDTGVDIDHEDLKGLIWINEKEIAGNGVDDDKNGYVDDVNGWNFIGGKNGSTTNDHAEVTREYMRLKDQFENPSKSNKKDKEAMAYWEKVKTKYENDSKANQKKLDEFTEQFSLYANALYTIDYCDSIIRQNSKLERITLKEIDAFDASNDTLLMVQRTLQSVYQSLDPDTELGDFLTELQTHVIGLKEYIDYLQEAVKSYDLTFKPREVVGDDENNASERYYGNNDVKDSGKHGTHVAGIIAANRSNEVGMKGVADNVLIMPIRVVPSSGDERDKDVANGILYAVDNGAKVINMSFGKYFSPNKDVVEKAIRYAEQKGVLLIHAAGNDGDDIDVKDHFPVPNYTNGKTASNWMEIGASSWGEGKEFVADFSNYGKKTVDVFSPGTAIYATVPGNEYESLQGTSMATPVVAGIAAVLLGYFPELSVTDVREIISKSSRRFDGLKVNKPGSSDEVDFSNLSKSGGLVNAYEAIKLASTWKKTPSKR</sequence>
<comment type="caution">
    <text evidence="9">The sequence shown here is derived from an EMBL/GenBank/DDBJ whole genome shotgun (WGS) entry which is preliminary data.</text>
</comment>
<dbReference type="Pfam" id="PF00082">
    <property type="entry name" value="Peptidase_S8"/>
    <property type="match status" value="1"/>
</dbReference>
<keyword evidence="2 5" id="KW-0645">Protease</keyword>
<evidence type="ECO:0000313" key="10">
    <source>
        <dbReference type="Proteomes" id="UP000288227"/>
    </source>
</evidence>
<keyword evidence="10" id="KW-1185">Reference proteome</keyword>
<dbReference type="InterPro" id="IPR051048">
    <property type="entry name" value="Peptidase_S8/S53_subtilisin"/>
</dbReference>
<evidence type="ECO:0000256" key="2">
    <source>
        <dbReference type="ARBA" id="ARBA00022670"/>
    </source>
</evidence>
<dbReference type="PROSITE" id="PS00136">
    <property type="entry name" value="SUBTILASE_ASP"/>
    <property type="match status" value="1"/>
</dbReference>
<dbReference type="PRINTS" id="PR00723">
    <property type="entry name" value="SUBTILISIN"/>
</dbReference>
<feature type="signal peptide" evidence="7">
    <location>
        <begin position="1"/>
        <end position="22"/>
    </location>
</feature>
<dbReference type="PROSITE" id="PS00138">
    <property type="entry name" value="SUBTILASE_SER"/>
    <property type="match status" value="1"/>
</dbReference>
<evidence type="ECO:0000256" key="4">
    <source>
        <dbReference type="ARBA" id="ARBA00022825"/>
    </source>
</evidence>
<evidence type="ECO:0000256" key="5">
    <source>
        <dbReference type="PROSITE-ProRule" id="PRU01240"/>
    </source>
</evidence>